<dbReference type="Proteomes" id="UP000663844">
    <property type="component" value="Unassembled WGS sequence"/>
</dbReference>
<evidence type="ECO:0000256" key="1">
    <source>
        <dbReference type="SAM" id="SignalP"/>
    </source>
</evidence>
<keyword evidence="1" id="KW-0732">Signal</keyword>
<dbReference type="AlphaFoldDB" id="A0A819L1R3"/>
<name>A0A819L1R3_9BILA</name>
<proteinExistence type="predicted"/>
<comment type="caution">
    <text evidence="2">The sequence shown here is derived from an EMBL/GenBank/DDBJ whole genome shotgun (WGS) entry which is preliminary data.</text>
</comment>
<feature type="non-terminal residue" evidence="2">
    <location>
        <position position="1"/>
    </location>
</feature>
<gene>
    <name evidence="2" type="ORF">OXD698_LOCUS27113</name>
</gene>
<dbReference type="EMBL" id="CAJOAZ010002776">
    <property type="protein sequence ID" value="CAF3958631.1"/>
    <property type="molecule type" value="Genomic_DNA"/>
</dbReference>
<feature type="chain" id="PRO_5032288486" evidence="1">
    <location>
        <begin position="17"/>
        <end position="208"/>
    </location>
</feature>
<organism evidence="2 3">
    <name type="scientific">Adineta steineri</name>
    <dbReference type="NCBI Taxonomy" id="433720"/>
    <lineage>
        <taxon>Eukaryota</taxon>
        <taxon>Metazoa</taxon>
        <taxon>Spiralia</taxon>
        <taxon>Gnathifera</taxon>
        <taxon>Rotifera</taxon>
        <taxon>Eurotatoria</taxon>
        <taxon>Bdelloidea</taxon>
        <taxon>Adinetida</taxon>
        <taxon>Adinetidae</taxon>
        <taxon>Adineta</taxon>
    </lineage>
</organism>
<feature type="signal peptide" evidence="1">
    <location>
        <begin position="1"/>
        <end position="16"/>
    </location>
</feature>
<reference evidence="2" key="1">
    <citation type="submission" date="2021-02" db="EMBL/GenBank/DDBJ databases">
        <authorList>
            <person name="Nowell W R."/>
        </authorList>
    </citation>
    <scope>NUCLEOTIDE SEQUENCE</scope>
</reference>
<sequence>MFCLIFFLSLFSICNSIVIAKVQNHIIVDDMYNTLFDVTQDQCICEMIKVNDTISALNYFPTNQTCQLFRSNISTIYIEFYSNSTFVFLNQSSISILNIQEYGFTSLTSTMITTAAITTIAATITNSTATNISTETTASTSIETTTATTDTEITTTINKITTAVTTGWGRHYPLRIQLHLPVYVIHLASTIIQPNISTVAGFYNGSCP</sequence>
<evidence type="ECO:0000313" key="3">
    <source>
        <dbReference type="Proteomes" id="UP000663844"/>
    </source>
</evidence>
<evidence type="ECO:0000313" key="2">
    <source>
        <dbReference type="EMBL" id="CAF3958631.1"/>
    </source>
</evidence>
<accession>A0A819L1R3</accession>
<protein>
    <submittedName>
        <fullName evidence="2">Uncharacterized protein</fullName>
    </submittedName>
</protein>